<keyword evidence="7" id="KW-1185">Reference proteome</keyword>
<dbReference type="InterPro" id="IPR036034">
    <property type="entry name" value="PDZ_sf"/>
</dbReference>
<dbReference type="SUPFAM" id="SSF50156">
    <property type="entry name" value="PDZ domain-like"/>
    <property type="match status" value="1"/>
</dbReference>
<dbReference type="GO" id="GO:0008233">
    <property type="term" value="F:peptidase activity"/>
    <property type="evidence" value="ECO:0007669"/>
    <property type="project" value="UniProtKB-KW"/>
</dbReference>
<dbReference type="PANTHER" id="PTHR43343">
    <property type="entry name" value="PEPTIDASE S12"/>
    <property type="match status" value="1"/>
</dbReference>
<dbReference type="PANTHER" id="PTHR43343:SF3">
    <property type="entry name" value="PROTEASE DO-LIKE 8, CHLOROPLASTIC"/>
    <property type="match status" value="1"/>
</dbReference>
<dbReference type="Gene3D" id="2.40.10.10">
    <property type="entry name" value="Trypsin-like serine proteases"/>
    <property type="match status" value="2"/>
</dbReference>
<organism evidence="6 7">
    <name type="scientific">Stieleria magnilauensis</name>
    <dbReference type="NCBI Taxonomy" id="2527963"/>
    <lineage>
        <taxon>Bacteria</taxon>
        <taxon>Pseudomonadati</taxon>
        <taxon>Planctomycetota</taxon>
        <taxon>Planctomycetia</taxon>
        <taxon>Pirellulales</taxon>
        <taxon>Pirellulaceae</taxon>
        <taxon>Stieleria</taxon>
    </lineage>
</organism>
<dbReference type="Pfam" id="PF13180">
    <property type="entry name" value="PDZ_2"/>
    <property type="match status" value="1"/>
</dbReference>
<dbReference type="InterPro" id="IPR001478">
    <property type="entry name" value="PDZ"/>
</dbReference>
<keyword evidence="4" id="KW-0812">Transmembrane</keyword>
<dbReference type="InterPro" id="IPR043504">
    <property type="entry name" value="Peptidase_S1_PA_chymotrypsin"/>
</dbReference>
<protein>
    <submittedName>
        <fullName evidence="6">Serine protease HhoB</fullName>
    </submittedName>
</protein>
<keyword evidence="4" id="KW-1133">Transmembrane helix</keyword>
<evidence type="ECO:0000256" key="3">
    <source>
        <dbReference type="ARBA" id="ARBA00022801"/>
    </source>
</evidence>
<name>A0ABX5XQQ5_9BACT</name>
<evidence type="ECO:0000256" key="1">
    <source>
        <dbReference type="ARBA" id="ARBA00010541"/>
    </source>
</evidence>
<evidence type="ECO:0000256" key="4">
    <source>
        <dbReference type="SAM" id="Phobius"/>
    </source>
</evidence>
<dbReference type="PROSITE" id="PS50106">
    <property type="entry name" value="PDZ"/>
    <property type="match status" value="1"/>
</dbReference>
<sequence>MQSEDAIDLRRQLRLTWLLLTLVTVVFVWPTVRVWLGIGMAASGTPRAITPRGDLAAFEQSTVELFRTVSPSVVYLTTRSRVASPFSRRAIEVDAGSGSGFMWDEFGHIVTNFHVLQEASSAKVVLWDQSSYEAILVGGSADHDLAVLKINAPAAKLLPVAIGTSDDLLVGQAVFAIGNPFGLSQTLTTGVVSAKSRSIDSPTGRSIEEVIQIDAAINPGNSGGPLLDSAGRLIGVNTAIYSPSGTSAGVGFSIPVDTVNRVVPQIIANGRYEPPQLGLRVNRELSEVVTTRLGVEGVLILHIVPGGPADRAGLRETVIGQSSLVRPGDIIQKIGDATVRDMNDMLEALEHHRVGETVTVQFLREGQTETVDVVLQ</sequence>
<accession>A0ABX5XQQ5</accession>
<evidence type="ECO:0000313" key="6">
    <source>
        <dbReference type="EMBL" id="QDV84348.1"/>
    </source>
</evidence>
<keyword evidence="2 6" id="KW-0645">Protease</keyword>
<evidence type="ECO:0000259" key="5">
    <source>
        <dbReference type="PROSITE" id="PS50106"/>
    </source>
</evidence>
<reference evidence="6 7" key="1">
    <citation type="submission" date="2019-02" db="EMBL/GenBank/DDBJ databases">
        <title>Deep-cultivation of Planctomycetes and their phenomic and genomic characterization uncovers novel biology.</title>
        <authorList>
            <person name="Wiegand S."/>
            <person name="Jogler M."/>
            <person name="Boedeker C."/>
            <person name="Pinto D."/>
            <person name="Vollmers J."/>
            <person name="Rivas-Marin E."/>
            <person name="Kohn T."/>
            <person name="Peeters S.H."/>
            <person name="Heuer A."/>
            <person name="Rast P."/>
            <person name="Oberbeckmann S."/>
            <person name="Bunk B."/>
            <person name="Jeske O."/>
            <person name="Meyerdierks A."/>
            <person name="Storesund J.E."/>
            <person name="Kallscheuer N."/>
            <person name="Luecker S."/>
            <person name="Lage O.M."/>
            <person name="Pohl T."/>
            <person name="Merkel B.J."/>
            <person name="Hornburger P."/>
            <person name="Mueller R.-W."/>
            <person name="Bruemmer F."/>
            <person name="Labrenz M."/>
            <person name="Spormann A.M."/>
            <person name="Op den Camp H."/>
            <person name="Overmann J."/>
            <person name="Amann R."/>
            <person name="Jetten M.S.M."/>
            <person name="Mascher T."/>
            <person name="Medema M.H."/>
            <person name="Devos D.P."/>
            <person name="Kaster A.-K."/>
            <person name="Ovreas L."/>
            <person name="Rohde M."/>
            <person name="Galperin M.Y."/>
            <person name="Jogler C."/>
        </authorList>
    </citation>
    <scope>NUCLEOTIDE SEQUENCE [LARGE SCALE GENOMIC DNA]</scope>
    <source>
        <strain evidence="6 7">TBK1r</strain>
    </source>
</reference>
<dbReference type="Gene3D" id="2.30.42.10">
    <property type="match status" value="1"/>
</dbReference>
<dbReference type="Proteomes" id="UP000318081">
    <property type="component" value="Chromosome"/>
</dbReference>
<feature type="transmembrane region" description="Helical" evidence="4">
    <location>
        <begin position="15"/>
        <end position="36"/>
    </location>
</feature>
<dbReference type="Pfam" id="PF13365">
    <property type="entry name" value="Trypsin_2"/>
    <property type="match status" value="1"/>
</dbReference>
<keyword evidence="3" id="KW-0378">Hydrolase</keyword>
<dbReference type="EMBL" id="CP036432">
    <property type="protein sequence ID" value="QDV84348.1"/>
    <property type="molecule type" value="Genomic_DNA"/>
</dbReference>
<feature type="domain" description="PDZ" evidence="5">
    <location>
        <begin position="266"/>
        <end position="366"/>
    </location>
</feature>
<gene>
    <name evidence="6" type="primary">hhoB</name>
    <name evidence="6" type="ORF">TBK1r_32930</name>
</gene>
<keyword evidence="4" id="KW-0472">Membrane</keyword>
<comment type="similarity">
    <text evidence="1">Belongs to the peptidase S1C family.</text>
</comment>
<dbReference type="PRINTS" id="PR00834">
    <property type="entry name" value="PROTEASES2C"/>
</dbReference>
<dbReference type="SMART" id="SM00228">
    <property type="entry name" value="PDZ"/>
    <property type="match status" value="1"/>
</dbReference>
<evidence type="ECO:0000313" key="7">
    <source>
        <dbReference type="Proteomes" id="UP000318081"/>
    </source>
</evidence>
<evidence type="ECO:0000256" key="2">
    <source>
        <dbReference type="ARBA" id="ARBA00022670"/>
    </source>
</evidence>
<proteinExistence type="inferred from homology"/>
<dbReference type="GO" id="GO:0006508">
    <property type="term" value="P:proteolysis"/>
    <property type="evidence" value="ECO:0007669"/>
    <property type="project" value="UniProtKB-KW"/>
</dbReference>
<dbReference type="RefSeq" id="WP_145212485.1">
    <property type="nucleotide sequence ID" value="NZ_CP036432.1"/>
</dbReference>
<dbReference type="InterPro" id="IPR001940">
    <property type="entry name" value="Peptidase_S1C"/>
</dbReference>
<dbReference type="InterPro" id="IPR009003">
    <property type="entry name" value="Peptidase_S1_PA"/>
</dbReference>
<dbReference type="InterPro" id="IPR051201">
    <property type="entry name" value="Chloro_Bact_Ser_Proteases"/>
</dbReference>
<dbReference type="SUPFAM" id="SSF50494">
    <property type="entry name" value="Trypsin-like serine proteases"/>
    <property type="match status" value="1"/>
</dbReference>